<feature type="compositionally biased region" description="Polar residues" evidence="1">
    <location>
        <begin position="178"/>
        <end position="187"/>
    </location>
</feature>
<feature type="region of interest" description="Disordered" evidence="1">
    <location>
        <begin position="178"/>
        <end position="224"/>
    </location>
</feature>
<accession>A0AAN9AK06</accession>
<name>A0AAN9AK06_9CAEN</name>
<comment type="caution">
    <text evidence="2">The sequence shown here is derived from an EMBL/GenBank/DDBJ whole genome shotgun (WGS) entry which is preliminary data.</text>
</comment>
<dbReference type="AlphaFoldDB" id="A0AAN9AK06"/>
<dbReference type="Proteomes" id="UP001374579">
    <property type="component" value="Unassembled WGS sequence"/>
</dbReference>
<organism evidence="2 3">
    <name type="scientific">Littorina saxatilis</name>
    <dbReference type="NCBI Taxonomy" id="31220"/>
    <lineage>
        <taxon>Eukaryota</taxon>
        <taxon>Metazoa</taxon>
        <taxon>Spiralia</taxon>
        <taxon>Lophotrochozoa</taxon>
        <taxon>Mollusca</taxon>
        <taxon>Gastropoda</taxon>
        <taxon>Caenogastropoda</taxon>
        <taxon>Littorinimorpha</taxon>
        <taxon>Littorinoidea</taxon>
        <taxon>Littorinidae</taxon>
        <taxon>Littorina</taxon>
    </lineage>
</organism>
<protein>
    <submittedName>
        <fullName evidence="2">Uncharacterized protein</fullName>
    </submittedName>
</protein>
<feature type="compositionally biased region" description="Basic and acidic residues" evidence="1">
    <location>
        <begin position="24"/>
        <end position="36"/>
    </location>
</feature>
<proteinExistence type="predicted"/>
<feature type="region of interest" description="Disordered" evidence="1">
    <location>
        <begin position="251"/>
        <end position="272"/>
    </location>
</feature>
<evidence type="ECO:0000313" key="3">
    <source>
        <dbReference type="Proteomes" id="UP001374579"/>
    </source>
</evidence>
<feature type="compositionally biased region" description="Polar residues" evidence="1">
    <location>
        <begin position="143"/>
        <end position="154"/>
    </location>
</feature>
<sequence length="272" mass="30295">MERAKIRATKTTASPPDGSQGTKSPREHHSLCERREKMKHTKKTPHPIIHPDVAHAQMEENSLIRFNEDSRPMFSPIPRNHSPDAEGDDSPRPMSGRGARDKTAFPSIHVDKCEKTQRPSYASASPEPACRSPDSDMEVDNEVMSTSHSSSGLNVPSPYMHRKSDGRVVLVTQDSNSGMLSSWSRSEGNLPDAVRRSHSTPGSHTQLLDIKYRPDWHPRPTLRQSSDVALHELRREGQRSPATPRRLTAHLLEPLSLNPGERSVSASHLQSP</sequence>
<evidence type="ECO:0000313" key="2">
    <source>
        <dbReference type="EMBL" id="KAK7088376.1"/>
    </source>
</evidence>
<feature type="region of interest" description="Disordered" evidence="1">
    <location>
        <begin position="1"/>
        <end position="161"/>
    </location>
</feature>
<evidence type="ECO:0000256" key="1">
    <source>
        <dbReference type="SAM" id="MobiDB-lite"/>
    </source>
</evidence>
<keyword evidence="3" id="KW-1185">Reference proteome</keyword>
<feature type="compositionally biased region" description="Basic and acidic residues" evidence="1">
    <location>
        <begin position="98"/>
        <end position="117"/>
    </location>
</feature>
<reference evidence="2 3" key="1">
    <citation type="submission" date="2024-02" db="EMBL/GenBank/DDBJ databases">
        <title>Chromosome-scale genome assembly of the rough periwinkle Littorina saxatilis.</title>
        <authorList>
            <person name="De Jode A."/>
            <person name="Faria R."/>
            <person name="Formenti G."/>
            <person name="Sims Y."/>
            <person name="Smith T.P."/>
            <person name="Tracey A."/>
            <person name="Wood J.M.D."/>
            <person name="Zagrodzka Z.B."/>
            <person name="Johannesson K."/>
            <person name="Butlin R.K."/>
            <person name="Leder E.H."/>
        </authorList>
    </citation>
    <scope>NUCLEOTIDE SEQUENCE [LARGE SCALE GENOMIC DNA]</scope>
    <source>
        <strain evidence="2">Snail1</strain>
        <tissue evidence="2">Muscle</tissue>
    </source>
</reference>
<dbReference type="EMBL" id="JBAMIC010004070">
    <property type="protein sequence ID" value="KAK7088376.1"/>
    <property type="molecule type" value="Genomic_DNA"/>
</dbReference>
<feature type="compositionally biased region" description="Polar residues" evidence="1">
    <location>
        <begin position="9"/>
        <end position="23"/>
    </location>
</feature>
<gene>
    <name evidence="2" type="ORF">V1264_022301</name>
</gene>